<evidence type="ECO:0000313" key="3">
    <source>
        <dbReference type="EMBL" id="SHJ25114.1"/>
    </source>
</evidence>
<dbReference type="InterPro" id="IPR051317">
    <property type="entry name" value="Gfo/Idh/MocA_oxidoreduct"/>
</dbReference>
<dbReference type="PANTHER" id="PTHR43708">
    <property type="entry name" value="CONSERVED EXPRESSED OXIDOREDUCTASE (EUROFUNG)"/>
    <property type="match status" value="1"/>
</dbReference>
<reference evidence="3 4" key="1">
    <citation type="submission" date="2016-11" db="EMBL/GenBank/DDBJ databases">
        <authorList>
            <person name="Jaros S."/>
            <person name="Januszkiewicz K."/>
            <person name="Wedrychowicz H."/>
        </authorList>
    </citation>
    <scope>NUCLEOTIDE SEQUENCE [LARGE SCALE GENOMIC DNA]</scope>
    <source>
        <strain evidence="3 4">DSM 100565</strain>
    </source>
</reference>
<dbReference type="AlphaFoldDB" id="A0A1M6HSL6"/>
<dbReference type="PANTHER" id="PTHR43708:SF8">
    <property type="entry name" value="OXIDOREDUCTASE"/>
    <property type="match status" value="1"/>
</dbReference>
<dbReference type="Pfam" id="PF01408">
    <property type="entry name" value="GFO_IDH_MocA"/>
    <property type="match status" value="1"/>
</dbReference>
<feature type="domain" description="Gfo/Idh/MocA-like oxidoreductase N-terminal" evidence="1">
    <location>
        <begin position="3"/>
        <end position="110"/>
    </location>
</feature>
<evidence type="ECO:0000259" key="2">
    <source>
        <dbReference type="Pfam" id="PF22725"/>
    </source>
</evidence>
<dbReference type="EMBL" id="FQYO01000007">
    <property type="protein sequence ID" value="SHJ25114.1"/>
    <property type="molecule type" value="Genomic_DNA"/>
</dbReference>
<accession>A0A1M6HSL6</accession>
<gene>
    <name evidence="3" type="ORF">SAMN05444417_3331</name>
</gene>
<evidence type="ECO:0000259" key="1">
    <source>
        <dbReference type="Pfam" id="PF01408"/>
    </source>
</evidence>
<dbReference type="RefSeq" id="WP_073333993.1">
    <property type="nucleotide sequence ID" value="NZ_FQYO01000007.1"/>
</dbReference>
<sequence>MSLRIAMVGAGWVTEHHLAAYRRLGGAVSVVAIADPDPAARAERAARWGIPRTFSTDTEMLDAVAVDALDVASPREHHAASVALGARRGLAILCQKPLAPTWDAARALVDGLPPGTRLMVNENWRHRPHYGRIRDWVAGGRIGRLRRGLLQARTSGFLPDGQGALPALARQPMLAGLERMLLMEILIHHVDALRSVVGEMDLLGAALGADTPALRGEDMASLLFRAGPAAVSVIGDFRSHGAPPGLTDELELQGTEGAIALEGDRLALRRPGRPDEEEAVDLAADYTASYQGMIAQFVAAVAAGDPRAFAAQVEDNLATLRLIERAYALGRDPALPAPAG</sequence>
<proteinExistence type="predicted"/>
<dbReference type="SUPFAM" id="SSF55347">
    <property type="entry name" value="Glyceraldehyde-3-phosphate dehydrogenase-like, C-terminal domain"/>
    <property type="match status" value="1"/>
</dbReference>
<feature type="domain" description="GFO/IDH/MocA-like oxidoreductase" evidence="2">
    <location>
        <begin position="132"/>
        <end position="259"/>
    </location>
</feature>
<keyword evidence="4" id="KW-1185">Reference proteome</keyword>
<evidence type="ECO:0000313" key="4">
    <source>
        <dbReference type="Proteomes" id="UP000184292"/>
    </source>
</evidence>
<dbReference type="STRING" id="1447782.SAMN05444417_3331"/>
<dbReference type="InterPro" id="IPR036291">
    <property type="entry name" value="NAD(P)-bd_dom_sf"/>
</dbReference>
<protein>
    <submittedName>
        <fullName evidence="3">Predicted dehydrogenase</fullName>
    </submittedName>
</protein>
<dbReference type="InterPro" id="IPR000683">
    <property type="entry name" value="Gfo/Idh/MocA-like_OxRdtase_N"/>
</dbReference>
<name>A0A1M6HSL6_9RHOB</name>
<dbReference type="GO" id="GO:0000166">
    <property type="term" value="F:nucleotide binding"/>
    <property type="evidence" value="ECO:0007669"/>
    <property type="project" value="InterPro"/>
</dbReference>
<organism evidence="3 4">
    <name type="scientific">Wenxinia saemankumensis</name>
    <dbReference type="NCBI Taxonomy" id="1447782"/>
    <lineage>
        <taxon>Bacteria</taxon>
        <taxon>Pseudomonadati</taxon>
        <taxon>Pseudomonadota</taxon>
        <taxon>Alphaproteobacteria</taxon>
        <taxon>Rhodobacterales</taxon>
        <taxon>Roseobacteraceae</taxon>
        <taxon>Wenxinia</taxon>
    </lineage>
</organism>
<dbReference type="Gene3D" id="3.40.50.720">
    <property type="entry name" value="NAD(P)-binding Rossmann-like Domain"/>
    <property type="match status" value="1"/>
</dbReference>
<dbReference type="SUPFAM" id="SSF51735">
    <property type="entry name" value="NAD(P)-binding Rossmann-fold domains"/>
    <property type="match status" value="1"/>
</dbReference>
<dbReference type="Pfam" id="PF22725">
    <property type="entry name" value="GFO_IDH_MocA_C3"/>
    <property type="match status" value="1"/>
</dbReference>
<dbReference type="OrthoDB" id="6183734at2"/>
<dbReference type="Gene3D" id="3.30.360.10">
    <property type="entry name" value="Dihydrodipicolinate Reductase, domain 2"/>
    <property type="match status" value="1"/>
</dbReference>
<dbReference type="InterPro" id="IPR055170">
    <property type="entry name" value="GFO_IDH_MocA-like_dom"/>
</dbReference>
<dbReference type="Proteomes" id="UP000184292">
    <property type="component" value="Unassembled WGS sequence"/>
</dbReference>